<name>A0AAW0KN01_QUESU</name>
<proteinExistence type="predicted"/>
<dbReference type="PANTHER" id="PTHR31286:SF178">
    <property type="entry name" value="DUF4283 DOMAIN-CONTAINING PROTEIN"/>
    <property type="match status" value="1"/>
</dbReference>
<dbReference type="AlphaFoldDB" id="A0AAW0KN01"/>
<dbReference type="Pfam" id="PF14392">
    <property type="entry name" value="zf-CCHC_4"/>
    <property type="match status" value="1"/>
</dbReference>
<dbReference type="Proteomes" id="UP000237347">
    <property type="component" value="Unassembled WGS sequence"/>
</dbReference>
<evidence type="ECO:0000259" key="1">
    <source>
        <dbReference type="Pfam" id="PF14392"/>
    </source>
</evidence>
<evidence type="ECO:0000313" key="3">
    <source>
        <dbReference type="Proteomes" id="UP000237347"/>
    </source>
</evidence>
<reference evidence="2 3" key="1">
    <citation type="journal article" date="2018" name="Sci. Data">
        <title>The draft genome sequence of cork oak.</title>
        <authorList>
            <person name="Ramos A.M."/>
            <person name="Usie A."/>
            <person name="Barbosa P."/>
            <person name="Barros P.M."/>
            <person name="Capote T."/>
            <person name="Chaves I."/>
            <person name="Simoes F."/>
            <person name="Abreu I."/>
            <person name="Carrasquinho I."/>
            <person name="Faro C."/>
            <person name="Guimaraes J.B."/>
            <person name="Mendonca D."/>
            <person name="Nobrega F."/>
            <person name="Rodrigues L."/>
            <person name="Saibo N.J.M."/>
            <person name="Varela M.C."/>
            <person name="Egas C."/>
            <person name="Matos J."/>
            <person name="Miguel C.M."/>
            <person name="Oliveira M.M."/>
            <person name="Ricardo C.P."/>
            <person name="Goncalves S."/>
        </authorList>
    </citation>
    <scope>NUCLEOTIDE SEQUENCE [LARGE SCALE GENOMIC DNA]</scope>
    <source>
        <strain evidence="3">cv. HL8</strain>
    </source>
</reference>
<gene>
    <name evidence="2" type="ORF">CFP56_017311</name>
</gene>
<comment type="caution">
    <text evidence="2">The sequence shown here is derived from an EMBL/GenBank/DDBJ whole genome shotgun (WGS) entry which is preliminary data.</text>
</comment>
<organism evidence="2 3">
    <name type="scientific">Quercus suber</name>
    <name type="common">Cork oak</name>
    <dbReference type="NCBI Taxonomy" id="58331"/>
    <lineage>
        <taxon>Eukaryota</taxon>
        <taxon>Viridiplantae</taxon>
        <taxon>Streptophyta</taxon>
        <taxon>Embryophyta</taxon>
        <taxon>Tracheophyta</taxon>
        <taxon>Spermatophyta</taxon>
        <taxon>Magnoliopsida</taxon>
        <taxon>eudicotyledons</taxon>
        <taxon>Gunneridae</taxon>
        <taxon>Pentapetalae</taxon>
        <taxon>rosids</taxon>
        <taxon>fabids</taxon>
        <taxon>Fagales</taxon>
        <taxon>Fagaceae</taxon>
        <taxon>Quercus</taxon>
    </lineage>
</organism>
<keyword evidence="3" id="KW-1185">Reference proteome</keyword>
<dbReference type="EMBL" id="PKMF04000271">
    <property type="protein sequence ID" value="KAK7839971.1"/>
    <property type="molecule type" value="Genomic_DNA"/>
</dbReference>
<sequence length="159" mass="18639">MEQEIIEELQHLCLTKEEEEEDILISMQSQDDLLEECSLSLFGQLLSDRQQNTRALKNTLRLWGLSFELMSEEVGQDIGRSLGHLIEVDKRASQSDQAKFLRIRVDLPIEKPLRRGGHLINKSGEKFWINFRYERLPTFCYLCGLLGHDDKHCRVHVDW</sequence>
<dbReference type="InterPro" id="IPR040256">
    <property type="entry name" value="At4g02000-like"/>
</dbReference>
<evidence type="ECO:0000313" key="2">
    <source>
        <dbReference type="EMBL" id="KAK7839971.1"/>
    </source>
</evidence>
<dbReference type="InterPro" id="IPR025836">
    <property type="entry name" value="Zn_knuckle_CX2CX4HX4C"/>
</dbReference>
<accession>A0AAW0KN01</accession>
<dbReference type="PANTHER" id="PTHR31286">
    <property type="entry name" value="GLYCINE-RICH CELL WALL STRUCTURAL PROTEIN 1.8-LIKE"/>
    <property type="match status" value="1"/>
</dbReference>
<protein>
    <recommendedName>
        <fullName evidence="1">Zinc knuckle CX2CX4HX4C domain-containing protein</fullName>
    </recommendedName>
</protein>
<feature type="domain" description="Zinc knuckle CX2CX4HX4C" evidence="1">
    <location>
        <begin position="109"/>
        <end position="154"/>
    </location>
</feature>